<feature type="region of interest" description="Disordered" evidence="1">
    <location>
        <begin position="69"/>
        <end position="97"/>
    </location>
</feature>
<accession>A0AAD1T105</accession>
<sequence length="97" mass="10684">PVGRHSPMEEDTTACYSAALQHNISYRWHSPQALQILKDDIVHSISDLQGAAALMHSLNLPTDSLPLPCQTEPAPTGHHWNPVMDIPFVPNTTRPTP</sequence>
<dbReference type="EMBL" id="OW240920">
    <property type="protein sequence ID" value="CAH2315534.1"/>
    <property type="molecule type" value="Genomic_DNA"/>
</dbReference>
<name>A0AAD1T105_PELCU</name>
<feature type="non-terminal residue" evidence="2">
    <location>
        <position position="97"/>
    </location>
</feature>
<gene>
    <name evidence="2" type="ORF">PECUL_23A048688</name>
</gene>
<proteinExistence type="predicted"/>
<dbReference type="Proteomes" id="UP001295444">
    <property type="component" value="Chromosome 09"/>
</dbReference>
<evidence type="ECO:0000313" key="2">
    <source>
        <dbReference type="EMBL" id="CAH2315534.1"/>
    </source>
</evidence>
<protein>
    <submittedName>
        <fullName evidence="2">Uncharacterized protein</fullName>
    </submittedName>
</protein>
<reference evidence="2" key="1">
    <citation type="submission" date="2022-03" db="EMBL/GenBank/DDBJ databases">
        <authorList>
            <person name="Alioto T."/>
            <person name="Alioto T."/>
            <person name="Gomez Garrido J."/>
        </authorList>
    </citation>
    <scope>NUCLEOTIDE SEQUENCE</scope>
</reference>
<evidence type="ECO:0000313" key="3">
    <source>
        <dbReference type="Proteomes" id="UP001295444"/>
    </source>
</evidence>
<keyword evidence="3" id="KW-1185">Reference proteome</keyword>
<evidence type="ECO:0000256" key="1">
    <source>
        <dbReference type="SAM" id="MobiDB-lite"/>
    </source>
</evidence>
<feature type="non-terminal residue" evidence="2">
    <location>
        <position position="1"/>
    </location>
</feature>
<organism evidence="2 3">
    <name type="scientific">Pelobates cultripes</name>
    <name type="common">Western spadefoot toad</name>
    <dbReference type="NCBI Taxonomy" id="61616"/>
    <lineage>
        <taxon>Eukaryota</taxon>
        <taxon>Metazoa</taxon>
        <taxon>Chordata</taxon>
        <taxon>Craniata</taxon>
        <taxon>Vertebrata</taxon>
        <taxon>Euteleostomi</taxon>
        <taxon>Amphibia</taxon>
        <taxon>Batrachia</taxon>
        <taxon>Anura</taxon>
        <taxon>Pelobatoidea</taxon>
        <taxon>Pelobatidae</taxon>
        <taxon>Pelobates</taxon>
    </lineage>
</organism>
<dbReference type="AlphaFoldDB" id="A0AAD1T105"/>